<organism evidence="19 20">
    <name type="scientific">Mycena maculata</name>
    <dbReference type="NCBI Taxonomy" id="230809"/>
    <lineage>
        <taxon>Eukaryota</taxon>
        <taxon>Fungi</taxon>
        <taxon>Dikarya</taxon>
        <taxon>Basidiomycota</taxon>
        <taxon>Agaricomycotina</taxon>
        <taxon>Agaricomycetes</taxon>
        <taxon>Agaricomycetidae</taxon>
        <taxon>Agaricales</taxon>
        <taxon>Marasmiineae</taxon>
        <taxon>Mycenaceae</taxon>
        <taxon>Mycena</taxon>
    </lineage>
</organism>
<dbReference type="PROSITE" id="PS50235">
    <property type="entry name" value="USP_3"/>
    <property type="match status" value="1"/>
</dbReference>
<dbReference type="InterPro" id="IPR016652">
    <property type="entry name" value="Ubiquitinyl_hydrolase"/>
</dbReference>
<keyword evidence="7 11" id="KW-0833">Ubl conjugation pathway</keyword>
<dbReference type="SMART" id="SM00290">
    <property type="entry name" value="ZnF_UBP"/>
    <property type="match status" value="2"/>
</dbReference>
<dbReference type="PROSITE" id="PS00972">
    <property type="entry name" value="USP_1"/>
    <property type="match status" value="1"/>
</dbReference>
<dbReference type="InterPro" id="IPR018200">
    <property type="entry name" value="USP_CS"/>
</dbReference>
<dbReference type="GO" id="GO:0004843">
    <property type="term" value="F:cysteine-type deubiquitinase activity"/>
    <property type="evidence" value="ECO:0007669"/>
    <property type="project" value="UniProtKB-UniRule"/>
</dbReference>
<dbReference type="PANTHER" id="PTHR24006:SF664">
    <property type="entry name" value="UBIQUITIN CARBOXYL-TERMINAL HYDROLASE"/>
    <property type="match status" value="1"/>
</dbReference>
<protein>
    <recommendedName>
        <fullName evidence="11 15">Ubiquitin carboxyl-terminal hydrolase</fullName>
        <ecNumber evidence="11 15">3.4.19.12</ecNumber>
    </recommendedName>
</protein>
<dbReference type="Gene3D" id="3.90.70.10">
    <property type="entry name" value="Cysteine proteinases"/>
    <property type="match status" value="1"/>
</dbReference>
<dbReference type="PROSITE" id="PS00973">
    <property type="entry name" value="USP_2"/>
    <property type="match status" value="1"/>
</dbReference>
<dbReference type="GO" id="GO:0006508">
    <property type="term" value="P:proteolysis"/>
    <property type="evidence" value="ECO:0007669"/>
    <property type="project" value="UniProtKB-KW"/>
</dbReference>
<dbReference type="InterPro" id="IPR001394">
    <property type="entry name" value="Peptidase_C19_UCH"/>
</dbReference>
<dbReference type="EMBL" id="JARJLG010000267">
    <property type="protein sequence ID" value="KAJ7721566.1"/>
    <property type="molecule type" value="Genomic_DNA"/>
</dbReference>
<dbReference type="GO" id="GO:0005634">
    <property type="term" value="C:nucleus"/>
    <property type="evidence" value="ECO:0007669"/>
    <property type="project" value="TreeGrafter"/>
</dbReference>
<evidence type="ECO:0000256" key="11">
    <source>
        <dbReference type="PIRNR" id="PIRNR016308"/>
    </source>
</evidence>
<accession>A0AAD7HIU2</accession>
<dbReference type="InterPro" id="IPR041432">
    <property type="entry name" value="UBP13_Znf-UBP_var"/>
</dbReference>
<proteinExistence type="inferred from homology"/>
<evidence type="ECO:0000256" key="2">
    <source>
        <dbReference type="ARBA" id="ARBA00009085"/>
    </source>
</evidence>
<keyword evidence="4 11" id="KW-0479">Metal-binding</keyword>
<dbReference type="InterPro" id="IPR028889">
    <property type="entry name" value="USP"/>
</dbReference>
<dbReference type="PIRSF" id="PIRSF016308">
    <property type="entry name" value="UBP"/>
    <property type="match status" value="1"/>
</dbReference>
<feature type="active site" description="Proton acceptor" evidence="12">
    <location>
        <position position="753"/>
    </location>
</feature>
<dbReference type="SUPFAM" id="SSF54001">
    <property type="entry name" value="Cysteine proteinases"/>
    <property type="match status" value="1"/>
</dbReference>
<dbReference type="Proteomes" id="UP001215280">
    <property type="component" value="Unassembled WGS sequence"/>
</dbReference>
<dbReference type="Pfam" id="PF17807">
    <property type="entry name" value="zf-UBP_var"/>
    <property type="match status" value="1"/>
</dbReference>
<feature type="domain" description="UBA" evidence="16">
    <location>
        <begin position="665"/>
        <end position="705"/>
    </location>
</feature>
<dbReference type="PANTHER" id="PTHR24006">
    <property type="entry name" value="UBIQUITIN CARBOXYL-TERMINAL HYDROLASE"/>
    <property type="match status" value="1"/>
</dbReference>
<comment type="similarity">
    <text evidence="2 11 15">Belongs to the peptidase C19 family.</text>
</comment>
<evidence type="ECO:0000313" key="20">
    <source>
        <dbReference type="Proteomes" id="UP001215280"/>
    </source>
</evidence>
<dbReference type="GO" id="GO:0005829">
    <property type="term" value="C:cytosol"/>
    <property type="evidence" value="ECO:0007669"/>
    <property type="project" value="TreeGrafter"/>
</dbReference>
<evidence type="ECO:0000256" key="14">
    <source>
        <dbReference type="PROSITE-ProRule" id="PRU00502"/>
    </source>
</evidence>
<dbReference type="GO" id="GO:0008270">
    <property type="term" value="F:zinc ion binding"/>
    <property type="evidence" value="ECO:0007669"/>
    <property type="project" value="UniProtKB-UniRule"/>
</dbReference>
<dbReference type="FunFam" id="1.10.8.10:FF:000103">
    <property type="entry name" value="Ubiquitin carboxyl-terminal hydrolase"/>
    <property type="match status" value="1"/>
</dbReference>
<dbReference type="CDD" id="cd14297">
    <property type="entry name" value="UBA2_spUBP14_like"/>
    <property type="match status" value="1"/>
</dbReference>
<keyword evidence="10 11" id="KW-0862">Zinc</keyword>
<dbReference type="FunFam" id="3.30.40.10:FF:000587">
    <property type="entry name" value="Ubiquitin carboxyl-terminal hydrolase"/>
    <property type="match status" value="1"/>
</dbReference>
<dbReference type="InterPro" id="IPR001607">
    <property type="entry name" value="Znf_UBP"/>
</dbReference>
<dbReference type="InterPro" id="IPR038765">
    <property type="entry name" value="Papain-like_cys_pep_sf"/>
</dbReference>
<dbReference type="PROSITE" id="PS50030">
    <property type="entry name" value="UBA"/>
    <property type="match status" value="2"/>
</dbReference>
<keyword evidence="9 11" id="KW-0788">Thiol protease</keyword>
<dbReference type="EC" id="3.4.19.12" evidence="11 15"/>
<dbReference type="CDD" id="cd14385">
    <property type="entry name" value="UBA1_spUBP14_like"/>
    <property type="match status" value="1"/>
</dbReference>
<evidence type="ECO:0000259" key="18">
    <source>
        <dbReference type="PROSITE" id="PS50271"/>
    </source>
</evidence>
<dbReference type="InterPro" id="IPR009060">
    <property type="entry name" value="UBA-like_sf"/>
</dbReference>
<keyword evidence="3 11" id="KW-0645">Protease</keyword>
<keyword evidence="6 14" id="KW-0863">Zinc-finger</keyword>
<keyword evidence="5" id="KW-0677">Repeat</keyword>
<evidence type="ECO:0000256" key="5">
    <source>
        <dbReference type="ARBA" id="ARBA00022737"/>
    </source>
</evidence>
<keyword evidence="8 11" id="KW-0378">Hydrolase</keyword>
<gene>
    <name evidence="19" type="ORF">DFH07DRAFT_760351</name>
</gene>
<evidence type="ECO:0000256" key="1">
    <source>
        <dbReference type="ARBA" id="ARBA00000707"/>
    </source>
</evidence>
<feature type="active site" description="Nucleophile" evidence="12">
    <location>
        <position position="322"/>
    </location>
</feature>
<feature type="domain" description="UBA" evidence="16">
    <location>
        <begin position="602"/>
        <end position="643"/>
    </location>
</feature>
<feature type="binding site" evidence="13">
    <location>
        <position position="205"/>
    </location>
    <ligand>
        <name>Zn(2+)</name>
        <dbReference type="ChEBI" id="CHEBI:29105"/>
    </ligand>
</feature>
<dbReference type="Gene3D" id="3.30.40.10">
    <property type="entry name" value="Zinc/RING finger domain, C3HC4 (zinc finger)"/>
    <property type="match status" value="2"/>
</dbReference>
<sequence length="795" mass="86407">MSCVHLADLRRLESPRLSQSVHREECTQCFDNQDGPQGIEVCLGCFNGGCTGERHHMRTHIQKSGHRFTLNVKRRPKPSSKRMEDEEPPAKISKLAIVEEREEDKYEHSTVVKCWTCDVEKGREIPEAPSDPKVKELVEQTIHSLSSARQSEVKAWEEEFEPCEHTLMLQQTSVGAIPAEGLAHCVACELTSNLWLCLTCGSLGCGRAQYGVVSGGNGHGLRHFEETGHPVSVKLGTITPEGAADIYCYQCNDSRLDPALAEHLSVFGINLKTAQKTEKSLTEMQIEHNLKYDFSLTSDDGRALEPVFGPGLTGLSNLGNSCYMASVLQTVFSLPAFKARYFSPSATTDHAAQCPEVLPADCIECQMRKVADGLLSGRYSHPAHGPAGSASVNDPVFQEGLRPTGFKALVGKGHEEFSTMKQQDSEEFLGYLITVLRRDAHKYKDRSTDDATAIFTYGMEQRLQCGVCSKVSYRTDAMDVLSVPVPVMESGKDADGKLVYSPVPLVSCLDAVLTPEALEYGCPSCGTSVNALKQAKFASFPEVLVVHAKKFQLVNWVPAKLDIPLILPDGDELVFDAQHLGLGLQPNEVAFPSNAAAPAAPQFDAGAMAQLEGMGFPVIRCQKALLATGNINADAAMEWLFAHMDDPDIDVPIAPQSGGAATAPEPTADQIAMLSDMGFTPAQARKALRETSGNAERAVEWLFNHPDDTGTEDAPAPAAAAAPVAVPGTKDVPAKYRLKAFISHKGPSVHSGHYVAHIRTGDAWVLFNDEKVVKADEESVKDLKKLAYLYIFEKT</sequence>
<evidence type="ECO:0000256" key="13">
    <source>
        <dbReference type="PIRSR" id="PIRSR016308-3"/>
    </source>
</evidence>
<feature type="domain" description="UBP-type" evidence="18">
    <location>
        <begin position="161"/>
        <end position="271"/>
    </location>
</feature>
<dbReference type="InterPro" id="IPR050164">
    <property type="entry name" value="Peptidase_C19"/>
</dbReference>
<feature type="binding site" evidence="13">
    <location>
        <position position="185"/>
    </location>
    <ligand>
        <name>Zn(2+)</name>
        <dbReference type="ChEBI" id="CHEBI:29105"/>
    </ligand>
</feature>
<evidence type="ECO:0000256" key="3">
    <source>
        <dbReference type="ARBA" id="ARBA00022670"/>
    </source>
</evidence>
<dbReference type="InterPro" id="IPR015940">
    <property type="entry name" value="UBA"/>
</dbReference>
<comment type="catalytic activity">
    <reaction evidence="1 11 15">
        <text>Thiol-dependent hydrolysis of ester, thioester, amide, peptide and isopeptide bonds formed by the C-terminal Gly of ubiquitin (a 76-residue protein attached to proteins as an intracellular targeting signal).</text>
        <dbReference type="EC" id="3.4.19.12"/>
    </reaction>
</comment>
<dbReference type="Pfam" id="PF00443">
    <property type="entry name" value="UCH"/>
    <property type="match status" value="1"/>
</dbReference>
<evidence type="ECO:0000256" key="6">
    <source>
        <dbReference type="ARBA" id="ARBA00022771"/>
    </source>
</evidence>
<evidence type="ECO:0000256" key="10">
    <source>
        <dbReference type="ARBA" id="ARBA00022833"/>
    </source>
</evidence>
<evidence type="ECO:0000256" key="12">
    <source>
        <dbReference type="PIRSR" id="PIRSR016308-1"/>
    </source>
</evidence>
<dbReference type="Gene3D" id="1.10.8.10">
    <property type="entry name" value="DNA helicase RuvA subunit, C-terminal domain"/>
    <property type="match status" value="2"/>
</dbReference>
<dbReference type="InterPro" id="IPR013083">
    <property type="entry name" value="Znf_RING/FYVE/PHD"/>
</dbReference>
<evidence type="ECO:0000256" key="7">
    <source>
        <dbReference type="ARBA" id="ARBA00022786"/>
    </source>
</evidence>
<feature type="domain" description="USP" evidence="17">
    <location>
        <begin position="313"/>
        <end position="795"/>
    </location>
</feature>
<evidence type="ECO:0000256" key="8">
    <source>
        <dbReference type="ARBA" id="ARBA00022801"/>
    </source>
</evidence>
<dbReference type="SUPFAM" id="SSF57850">
    <property type="entry name" value="RING/U-box"/>
    <property type="match status" value="2"/>
</dbReference>
<name>A0AAD7HIU2_9AGAR</name>
<evidence type="ECO:0000313" key="19">
    <source>
        <dbReference type="EMBL" id="KAJ7721566.1"/>
    </source>
</evidence>
<dbReference type="SMART" id="SM00165">
    <property type="entry name" value="UBA"/>
    <property type="match status" value="2"/>
</dbReference>
<keyword evidence="20" id="KW-1185">Reference proteome</keyword>
<evidence type="ECO:0000256" key="4">
    <source>
        <dbReference type="ARBA" id="ARBA00022723"/>
    </source>
</evidence>
<evidence type="ECO:0000256" key="15">
    <source>
        <dbReference type="RuleBase" id="RU366025"/>
    </source>
</evidence>
<dbReference type="GO" id="GO:0016579">
    <property type="term" value="P:protein deubiquitination"/>
    <property type="evidence" value="ECO:0007669"/>
    <property type="project" value="InterPro"/>
</dbReference>
<dbReference type="AlphaFoldDB" id="A0AAD7HIU2"/>
<dbReference type="FunFam" id="3.30.40.10:FF:000396">
    <property type="entry name" value="Ubiquitin carboxyl-terminal hydrolase"/>
    <property type="match status" value="1"/>
</dbReference>
<evidence type="ECO:0000256" key="9">
    <source>
        <dbReference type="ARBA" id="ARBA00022807"/>
    </source>
</evidence>
<reference evidence="19" key="1">
    <citation type="submission" date="2023-03" db="EMBL/GenBank/DDBJ databases">
        <title>Massive genome expansion in bonnet fungi (Mycena s.s.) driven by repeated elements and novel gene families across ecological guilds.</title>
        <authorList>
            <consortium name="Lawrence Berkeley National Laboratory"/>
            <person name="Harder C.B."/>
            <person name="Miyauchi S."/>
            <person name="Viragh M."/>
            <person name="Kuo A."/>
            <person name="Thoen E."/>
            <person name="Andreopoulos B."/>
            <person name="Lu D."/>
            <person name="Skrede I."/>
            <person name="Drula E."/>
            <person name="Henrissat B."/>
            <person name="Morin E."/>
            <person name="Kohler A."/>
            <person name="Barry K."/>
            <person name="LaButti K."/>
            <person name="Morin E."/>
            <person name="Salamov A."/>
            <person name="Lipzen A."/>
            <person name="Mereny Z."/>
            <person name="Hegedus B."/>
            <person name="Baldrian P."/>
            <person name="Stursova M."/>
            <person name="Weitz H."/>
            <person name="Taylor A."/>
            <person name="Grigoriev I.V."/>
            <person name="Nagy L.G."/>
            <person name="Martin F."/>
            <person name="Kauserud H."/>
        </authorList>
    </citation>
    <scope>NUCLEOTIDE SEQUENCE</scope>
    <source>
        <strain evidence="19">CBHHK188m</strain>
    </source>
</reference>
<feature type="binding site" evidence="13">
    <location>
        <position position="188"/>
    </location>
    <ligand>
        <name>Zn(2+)</name>
        <dbReference type="ChEBI" id="CHEBI:29105"/>
    </ligand>
</feature>
<evidence type="ECO:0000259" key="16">
    <source>
        <dbReference type="PROSITE" id="PS50030"/>
    </source>
</evidence>
<feature type="binding site" evidence="13">
    <location>
        <position position="219"/>
    </location>
    <ligand>
        <name>Zn(2+)</name>
        <dbReference type="ChEBI" id="CHEBI:29105"/>
    </ligand>
</feature>
<dbReference type="Pfam" id="PF00627">
    <property type="entry name" value="UBA"/>
    <property type="match status" value="2"/>
</dbReference>
<dbReference type="FunFam" id="1.10.8.10:FF:000086">
    <property type="entry name" value="Ubiquitin carboxyl-terminal hydrolase"/>
    <property type="match status" value="1"/>
</dbReference>
<dbReference type="PROSITE" id="PS50271">
    <property type="entry name" value="ZF_UBP"/>
    <property type="match status" value="1"/>
</dbReference>
<dbReference type="Pfam" id="PF02148">
    <property type="entry name" value="zf-UBP"/>
    <property type="match status" value="1"/>
</dbReference>
<evidence type="ECO:0000259" key="17">
    <source>
        <dbReference type="PROSITE" id="PS50235"/>
    </source>
</evidence>
<comment type="caution">
    <text evidence="19">The sequence shown here is derived from an EMBL/GenBank/DDBJ whole genome shotgun (WGS) entry which is preliminary data.</text>
</comment>
<dbReference type="SUPFAM" id="SSF46934">
    <property type="entry name" value="UBA-like"/>
    <property type="match status" value="1"/>
</dbReference>
<dbReference type="CDD" id="cd02658">
    <property type="entry name" value="Peptidase_C19B"/>
    <property type="match status" value="1"/>
</dbReference>